<protein>
    <submittedName>
        <fullName evidence="1">Uncharacterized protein</fullName>
    </submittedName>
</protein>
<accession>A0AAD8VC92</accession>
<dbReference type="AlphaFoldDB" id="A0AAD8VC92"/>
<dbReference type="EMBL" id="JAUUTY010000577">
    <property type="protein sequence ID" value="KAK1599868.1"/>
    <property type="molecule type" value="Genomic_DNA"/>
</dbReference>
<comment type="caution">
    <text evidence="1">The sequence shown here is derived from an EMBL/GenBank/DDBJ whole genome shotgun (WGS) entry which is preliminary data.</text>
</comment>
<organism evidence="1 2">
    <name type="scientific">Lolium multiflorum</name>
    <name type="common">Italian ryegrass</name>
    <name type="synonym">Lolium perenne subsp. multiflorum</name>
    <dbReference type="NCBI Taxonomy" id="4521"/>
    <lineage>
        <taxon>Eukaryota</taxon>
        <taxon>Viridiplantae</taxon>
        <taxon>Streptophyta</taxon>
        <taxon>Embryophyta</taxon>
        <taxon>Tracheophyta</taxon>
        <taxon>Spermatophyta</taxon>
        <taxon>Magnoliopsida</taxon>
        <taxon>Liliopsida</taxon>
        <taxon>Poales</taxon>
        <taxon>Poaceae</taxon>
        <taxon>BOP clade</taxon>
        <taxon>Pooideae</taxon>
        <taxon>Poodae</taxon>
        <taxon>Poeae</taxon>
        <taxon>Poeae Chloroplast Group 2 (Poeae type)</taxon>
        <taxon>Loliodinae</taxon>
        <taxon>Loliinae</taxon>
        <taxon>Lolium</taxon>
    </lineage>
</organism>
<reference evidence="1" key="1">
    <citation type="submission" date="2023-07" db="EMBL/GenBank/DDBJ databases">
        <title>A chromosome-level genome assembly of Lolium multiflorum.</title>
        <authorList>
            <person name="Chen Y."/>
            <person name="Copetti D."/>
            <person name="Kolliker R."/>
            <person name="Studer B."/>
        </authorList>
    </citation>
    <scope>NUCLEOTIDE SEQUENCE</scope>
    <source>
        <strain evidence="1">02402/16</strain>
        <tissue evidence="1">Leaf</tissue>
    </source>
</reference>
<proteinExistence type="predicted"/>
<gene>
    <name evidence="1" type="ORF">QYE76_018448</name>
</gene>
<dbReference type="Proteomes" id="UP001231189">
    <property type="component" value="Unassembled WGS sequence"/>
</dbReference>
<name>A0AAD8VC92_LOLMU</name>
<keyword evidence="2" id="KW-1185">Reference proteome</keyword>
<sequence>MVRMKTMSSEMTIIMKKTIIMPTGTIIMKKKSEEKIIMKKKMPAENIIMMKKKIRRDPANFGLAKSIGVRQLKMLQDEIVVILCELEIYFPPAFCDICVISFSMSLKTSSSSAQRSSTT</sequence>
<evidence type="ECO:0000313" key="2">
    <source>
        <dbReference type="Proteomes" id="UP001231189"/>
    </source>
</evidence>
<evidence type="ECO:0000313" key="1">
    <source>
        <dbReference type="EMBL" id="KAK1599868.1"/>
    </source>
</evidence>